<gene>
    <name evidence="2" type="ORF">JRQ81_017597</name>
</gene>
<evidence type="ECO:0000313" key="2">
    <source>
        <dbReference type="EMBL" id="KAJ7324577.1"/>
    </source>
</evidence>
<evidence type="ECO:0000256" key="1">
    <source>
        <dbReference type="SAM" id="MobiDB-lite"/>
    </source>
</evidence>
<accession>A0A9Q0XSM2</accession>
<keyword evidence="3" id="KW-1185">Reference proteome</keyword>
<feature type="compositionally biased region" description="Acidic residues" evidence="1">
    <location>
        <begin position="1"/>
        <end position="16"/>
    </location>
</feature>
<organism evidence="2 3">
    <name type="scientific">Phrynocephalus forsythii</name>
    <dbReference type="NCBI Taxonomy" id="171643"/>
    <lineage>
        <taxon>Eukaryota</taxon>
        <taxon>Metazoa</taxon>
        <taxon>Chordata</taxon>
        <taxon>Craniata</taxon>
        <taxon>Vertebrata</taxon>
        <taxon>Euteleostomi</taxon>
        <taxon>Lepidosauria</taxon>
        <taxon>Squamata</taxon>
        <taxon>Bifurcata</taxon>
        <taxon>Unidentata</taxon>
        <taxon>Episquamata</taxon>
        <taxon>Toxicofera</taxon>
        <taxon>Iguania</taxon>
        <taxon>Acrodonta</taxon>
        <taxon>Agamidae</taxon>
        <taxon>Agaminae</taxon>
        <taxon>Phrynocephalus</taxon>
    </lineage>
</organism>
<sequence length="228" mass="25116">MDEALPDPSDYEEEECSCCSDSSYADLPTTKSDVADTQPPSPAEDMKLYSQAIHKIAKVMDLQLQQDEEAESFDNMYRTHGEGTAFLDKHPLPNSVIVDAVQNRAKGKSAAASSNKEGRKLDLIGRRHYSLASFSLRTSNYLCVMEAYTRHLVTEILPVINTLPEDQKAKLLAFHLEIMSLVDYETIAARNIADAASKQHKAGLRHKCDSRPLEKSDSGTLTGLLAGA</sequence>
<dbReference type="OrthoDB" id="10649418at2759"/>
<proteinExistence type="predicted"/>
<comment type="caution">
    <text evidence="2">The sequence shown here is derived from an EMBL/GenBank/DDBJ whole genome shotgun (WGS) entry which is preliminary data.</text>
</comment>
<evidence type="ECO:0000313" key="3">
    <source>
        <dbReference type="Proteomes" id="UP001142489"/>
    </source>
</evidence>
<protein>
    <submittedName>
        <fullName evidence="2">Uncharacterized protein</fullName>
    </submittedName>
</protein>
<feature type="region of interest" description="Disordered" evidence="1">
    <location>
        <begin position="201"/>
        <end position="228"/>
    </location>
</feature>
<name>A0A9Q0XSM2_9SAUR</name>
<feature type="region of interest" description="Disordered" evidence="1">
    <location>
        <begin position="1"/>
        <end position="44"/>
    </location>
</feature>
<dbReference type="Proteomes" id="UP001142489">
    <property type="component" value="Unassembled WGS sequence"/>
</dbReference>
<feature type="compositionally biased region" description="Basic and acidic residues" evidence="1">
    <location>
        <begin position="206"/>
        <end position="217"/>
    </location>
</feature>
<dbReference type="Gene3D" id="1.10.287.3160">
    <property type="match status" value="1"/>
</dbReference>
<reference evidence="2" key="1">
    <citation type="journal article" date="2023" name="DNA Res.">
        <title>Chromosome-level genome assembly of Phrynocephalus forsythii using third-generation DNA sequencing and Hi-C analysis.</title>
        <authorList>
            <person name="Qi Y."/>
            <person name="Zhao W."/>
            <person name="Zhao Y."/>
            <person name="Niu C."/>
            <person name="Cao S."/>
            <person name="Zhang Y."/>
        </authorList>
    </citation>
    <scope>NUCLEOTIDE SEQUENCE</scope>
    <source>
        <tissue evidence="2">Muscle</tissue>
    </source>
</reference>
<dbReference type="AlphaFoldDB" id="A0A9Q0XSM2"/>
<dbReference type="EMBL" id="JAPFRF010000008">
    <property type="protein sequence ID" value="KAJ7324577.1"/>
    <property type="molecule type" value="Genomic_DNA"/>
</dbReference>